<dbReference type="InterPro" id="IPR012334">
    <property type="entry name" value="Pectin_lyas_fold"/>
</dbReference>
<evidence type="ECO:0000313" key="3">
    <source>
        <dbReference type="EMBL" id="EWG10025.1"/>
    </source>
</evidence>
<name>W7KR99_CYTFI</name>
<dbReference type="SUPFAM" id="SSF51126">
    <property type="entry name" value="Pectin lyase-like"/>
    <property type="match status" value="2"/>
</dbReference>
<feature type="chain" id="PRO_5004895254" description="Right handed beta helix domain-containing protein" evidence="1">
    <location>
        <begin position="28"/>
        <end position="551"/>
    </location>
</feature>
<dbReference type="RefSeq" id="WP_051488925.1">
    <property type="nucleotide sequence ID" value="NZ_APVL01000012.1"/>
</dbReference>
<feature type="signal peptide" evidence="1">
    <location>
        <begin position="1"/>
        <end position="27"/>
    </location>
</feature>
<evidence type="ECO:0000313" key="4">
    <source>
        <dbReference type="Proteomes" id="UP000019270"/>
    </source>
</evidence>
<dbReference type="Pfam" id="PF13229">
    <property type="entry name" value="Beta_helix"/>
    <property type="match status" value="1"/>
</dbReference>
<dbReference type="InterPro" id="IPR011050">
    <property type="entry name" value="Pectin_lyase_fold/virulence"/>
</dbReference>
<dbReference type="OrthoDB" id="2352339at2"/>
<reference evidence="4" key="1">
    <citation type="submission" date="2013-03" db="EMBL/GenBank/DDBJ databases">
        <title>Draft genome sequence of Bacillus firmus DS1.</title>
        <authorList>
            <person name="Peng D."/>
            <person name="Zhu L."/>
            <person name="Sun M."/>
        </authorList>
    </citation>
    <scope>NUCLEOTIDE SEQUENCE [LARGE SCALE GENOMIC DNA]</scope>
    <source>
        <strain evidence="4">DS1</strain>
    </source>
</reference>
<evidence type="ECO:0000256" key="1">
    <source>
        <dbReference type="SAM" id="SignalP"/>
    </source>
</evidence>
<feature type="domain" description="Right handed beta helix" evidence="2">
    <location>
        <begin position="213"/>
        <end position="367"/>
    </location>
</feature>
<proteinExistence type="predicted"/>
<gene>
    <name evidence="3" type="ORF">PBF_16639</name>
</gene>
<reference evidence="3 4" key="2">
    <citation type="journal article" date="2016" name="Sci. Rep.">
        <title>A novel serine protease, Sep1, from Bacillus firmus DS-1 has nematicidal activity and degrades multiple intestinal-associated nematode proteins.</title>
        <authorList>
            <person name="Geng C."/>
            <person name="Nie X."/>
            <person name="Tang Z."/>
            <person name="Zhang Y."/>
            <person name="Lin J."/>
            <person name="Sun M."/>
            <person name="Peng D."/>
        </authorList>
    </citation>
    <scope>NUCLEOTIDE SEQUENCE [LARGE SCALE GENOMIC DNA]</scope>
    <source>
        <strain evidence="3 4">DS1</strain>
    </source>
</reference>
<dbReference type="eggNOG" id="ENOG5030DRK">
    <property type="taxonomic scope" value="Bacteria"/>
</dbReference>
<sequence>MNHLRIYFAGIISALILSMLWLPNASAVDQRIVDNNRNGLDDNWERRYNLKSGKETELEDPDKDGLSNFFEYQLNLSPITNDTDKNKVADGFEDFDNDGLYNLAEVKMGHNPKVPHMDKNKVLHVSDLIDQPLAKNNRDMTELLQKALKLGAGKIVVLPHGSSFKISGLKIPDNTIVVGYGSKIYNDKTHQTLLTIGSGVKLYGIELQGAGNKKADSKGIGIRVKGADVKGYAKNIIIEDVIIHNMGFYGILAEFADDVKISNAAIHDIGFAGVGGLSVKNMHIDNSHIKGISPGSKGNAYGVFYSRKGAESSLKTHPRSADSSVTNSIIEDIPLWEALDTHGGENIVFNNNTIRNAKVGIAFVNATGKGGNELFGSQKCTAKSNRIEGIGKGYGIVVAGSSSDNSRGCIIEGNQLTKAGQQGNSISGAIQASYSRDLVIKNNTLVHSYANGIHLYTHNQEFSIVGNKVEDVQDNVYKVPSAIAFRSGHNSGTISGNTLLRKNGKLNAYVSLRGINISTQERMDLVIGKNSNNFVLPVAGGAGKHVKYILK</sequence>
<accession>W7KR99</accession>
<dbReference type="PATRIC" id="fig|1307436.3.peg.3569"/>
<evidence type="ECO:0000259" key="2">
    <source>
        <dbReference type="Pfam" id="PF13229"/>
    </source>
</evidence>
<dbReference type="Gene3D" id="2.160.20.10">
    <property type="entry name" value="Single-stranded right-handed beta-helix, Pectin lyase-like"/>
    <property type="match status" value="1"/>
</dbReference>
<organism evidence="3 4">
    <name type="scientific">Cytobacillus firmus DS1</name>
    <dbReference type="NCBI Taxonomy" id="1307436"/>
    <lineage>
        <taxon>Bacteria</taxon>
        <taxon>Bacillati</taxon>
        <taxon>Bacillota</taxon>
        <taxon>Bacilli</taxon>
        <taxon>Bacillales</taxon>
        <taxon>Bacillaceae</taxon>
        <taxon>Cytobacillus</taxon>
    </lineage>
</organism>
<dbReference type="SMART" id="SM00710">
    <property type="entry name" value="PbH1"/>
    <property type="match status" value="8"/>
</dbReference>
<dbReference type="AlphaFoldDB" id="W7KR99"/>
<protein>
    <recommendedName>
        <fullName evidence="2">Right handed beta helix domain-containing protein</fullName>
    </recommendedName>
</protein>
<dbReference type="EMBL" id="APVL01000012">
    <property type="protein sequence ID" value="EWG10025.1"/>
    <property type="molecule type" value="Genomic_DNA"/>
</dbReference>
<dbReference type="Proteomes" id="UP000019270">
    <property type="component" value="Unassembled WGS sequence"/>
</dbReference>
<dbReference type="InterPro" id="IPR039448">
    <property type="entry name" value="Beta_helix"/>
</dbReference>
<comment type="caution">
    <text evidence="3">The sequence shown here is derived from an EMBL/GenBank/DDBJ whole genome shotgun (WGS) entry which is preliminary data.</text>
</comment>
<keyword evidence="1" id="KW-0732">Signal</keyword>
<dbReference type="InterPro" id="IPR006626">
    <property type="entry name" value="PbH1"/>
</dbReference>